<gene>
    <name evidence="1" type="ORF">S01H4_61031</name>
</gene>
<accession>X1DRL0</accession>
<dbReference type="AlphaFoldDB" id="X1DRL0"/>
<comment type="caution">
    <text evidence="1">The sequence shown here is derived from an EMBL/GenBank/DDBJ whole genome shotgun (WGS) entry which is preliminary data.</text>
</comment>
<proteinExistence type="predicted"/>
<reference evidence="1" key="1">
    <citation type="journal article" date="2014" name="Front. Microbiol.">
        <title>High frequency of phylogenetically diverse reductive dehalogenase-homologous genes in deep subseafloor sedimentary metagenomes.</title>
        <authorList>
            <person name="Kawai M."/>
            <person name="Futagami T."/>
            <person name="Toyoda A."/>
            <person name="Takaki Y."/>
            <person name="Nishi S."/>
            <person name="Hori S."/>
            <person name="Arai W."/>
            <person name="Tsubouchi T."/>
            <person name="Morono Y."/>
            <person name="Uchiyama I."/>
            <person name="Ito T."/>
            <person name="Fujiyama A."/>
            <person name="Inagaki F."/>
            <person name="Takami H."/>
        </authorList>
    </citation>
    <scope>NUCLEOTIDE SEQUENCE</scope>
    <source>
        <strain evidence="1">Expedition CK06-06</strain>
    </source>
</reference>
<protein>
    <submittedName>
        <fullName evidence="1">Uncharacterized protein</fullName>
    </submittedName>
</protein>
<dbReference type="EMBL" id="BART01036108">
    <property type="protein sequence ID" value="GAH07604.1"/>
    <property type="molecule type" value="Genomic_DNA"/>
</dbReference>
<organism evidence="1">
    <name type="scientific">marine sediment metagenome</name>
    <dbReference type="NCBI Taxonomy" id="412755"/>
    <lineage>
        <taxon>unclassified sequences</taxon>
        <taxon>metagenomes</taxon>
        <taxon>ecological metagenomes</taxon>
    </lineage>
</organism>
<feature type="non-terminal residue" evidence="1">
    <location>
        <position position="1"/>
    </location>
</feature>
<feature type="non-terminal residue" evidence="1">
    <location>
        <position position="178"/>
    </location>
</feature>
<evidence type="ECO:0000313" key="1">
    <source>
        <dbReference type="EMBL" id="GAH07604.1"/>
    </source>
</evidence>
<sequence length="178" mass="20889">ELYMKILDTIGSLYFSFIQDRLKTLKWETPVLLLLDESYTDGKVLSDTTRAIFEAMGLLRIEKDVEKRIRKIIFPPPIRSLDDLKTEKLQIRYHEDNVRVDISPSLGKLFIEIRLWRAPIWDIFKMGLQVFKVSEKVYSIVGICRGTRFERKISLDFLIEQLDRIVVKIVDELIAARG</sequence>
<name>X1DRL0_9ZZZZ</name>